<comment type="caution">
    <text evidence="1">The sequence shown here is derived from an EMBL/GenBank/DDBJ whole genome shotgun (WGS) entry which is preliminary data.</text>
</comment>
<gene>
    <name evidence="1" type="ORF">QWY31_05905</name>
</gene>
<dbReference type="RefSeq" id="WP_320003551.1">
    <property type="nucleotide sequence ID" value="NZ_JAUHJS010000002.1"/>
</dbReference>
<accession>A0ABT8F3I3</accession>
<keyword evidence="2" id="KW-1185">Reference proteome</keyword>
<protein>
    <recommendedName>
        <fullName evidence="3">Type I restriction enzyme R protein N-terminal domain-containing protein</fullName>
    </recommendedName>
</protein>
<evidence type="ECO:0000313" key="1">
    <source>
        <dbReference type="EMBL" id="MDN4165027.1"/>
    </source>
</evidence>
<proteinExistence type="predicted"/>
<dbReference type="Proteomes" id="UP001168552">
    <property type="component" value="Unassembled WGS sequence"/>
</dbReference>
<sequence>MEDLLRNDFTAHYDLPVCLKPNLVIQTNEPYFEVEDTTTGEITLHTIIGGGMARFSNPNSLVITIVNYDKFVTSLPNNFQRGKGRCDIIVCDDERNLVLGEIKDSPNIKQHRKVAKRQLYESLATLLAVPQFLVLSNNKIVKRCCYFNKQTNSPAILTVTTAFNRLSTIFQDGFRMSHPAVEGHDFEFWEYLGGHTLRLT</sequence>
<evidence type="ECO:0000313" key="2">
    <source>
        <dbReference type="Proteomes" id="UP001168552"/>
    </source>
</evidence>
<evidence type="ECO:0008006" key="3">
    <source>
        <dbReference type="Google" id="ProtNLM"/>
    </source>
</evidence>
<dbReference type="EMBL" id="JAUHJS010000002">
    <property type="protein sequence ID" value="MDN4165027.1"/>
    <property type="molecule type" value="Genomic_DNA"/>
</dbReference>
<reference evidence="1" key="1">
    <citation type="submission" date="2023-06" db="EMBL/GenBank/DDBJ databases">
        <title>Cytophagales bacterium Strain LB-30, isolated from soil.</title>
        <authorList>
            <person name="Liu B."/>
        </authorList>
    </citation>
    <scope>NUCLEOTIDE SEQUENCE</scope>
    <source>
        <strain evidence="1">LB-30</strain>
    </source>
</reference>
<organism evidence="1 2">
    <name type="scientific">Shiella aurantiaca</name>
    <dbReference type="NCBI Taxonomy" id="3058365"/>
    <lineage>
        <taxon>Bacteria</taxon>
        <taxon>Pseudomonadati</taxon>
        <taxon>Bacteroidota</taxon>
        <taxon>Cytophagia</taxon>
        <taxon>Cytophagales</taxon>
        <taxon>Shiellaceae</taxon>
        <taxon>Shiella</taxon>
    </lineage>
</organism>
<name>A0ABT8F3I3_9BACT</name>